<gene>
    <name evidence="1" type="ORF">BLX06_28885</name>
</gene>
<dbReference type="AlphaFoldDB" id="A0A9X6GCS4"/>
<accession>A0A9X6GCS4</accession>
<protein>
    <submittedName>
        <fullName evidence="1">Uncharacterized protein</fullName>
    </submittedName>
</protein>
<evidence type="ECO:0000313" key="2">
    <source>
        <dbReference type="Proteomes" id="UP000190641"/>
    </source>
</evidence>
<dbReference type="RefSeq" id="WP_078187602.1">
    <property type="nucleotide sequence ID" value="NZ_MUAU01000175.1"/>
</dbReference>
<reference evidence="1 2" key="1">
    <citation type="submission" date="2017-01" db="EMBL/GenBank/DDBJ databases">
        <title>Bacillus cereus isolates.</title>
        <authorList>
            <person name="Beno S.M."/>
        </authorList>
    </citation>
    <scope>NUCLEOTIDE SEQUENCE [LARGE SCALE GENOMIC DNA]</scope>
    <source>
        <strain evidence="1 2">FSL K6-1030</strain>
    </source>
</reference>
<evidence type="ECO:0000313" key="1">
    <source>
        <dbReference type="EMBL" id="OOR71728.1"/>
    </source>
</evidence>
<comment type="caution">
    <text evidence="1">The sequence shown here is derived from an EMBL/GenBank/DDBJ whole genome shotgun (WGS) entry which is preliminary data.</text>
</comment>
<organism evidence="1 2">
    <name type="scientific">Bacillus cereus</name>
    <dbReference type="NCBI Taxonomy" id="1396"/>
    <lineage>
        <taxon>Bacteria</taxon>
        <taxon>Bacillati</taxon>
        <taxon>Bacillota</taxon>
        <taxon>Bacilli</taxon>
        <taxon>Bacillales</taxon>
        <taxon>Bacillaceae</taxon>
        <taxon>Bacillus</taxon>
        <taxon>Bacillus cereus group</taxon>
    </lineage>
</organism>
<name>A0A9X6GCS4_BACCE</name>
<sequence>MARKVMAEQVVTDLEFLEMIQQFQWTTTSQLVSYIGFYNRRRILRKLEQLSPSISTSFKNRLVIFTDSIAKVVRYWERLM</sequence>
<dbReference type="EMBL" id="MUAU01000175">
    <property type="protein sequence ID" value="OOR71728.1"/>
    <property type="molecule type" value="Genomic_DNA"/>
</dbReference>
<proteinExistence type="predicted"/>
<dbReference type="Proteomes" id="UP000190641">
    <property type="component" value="Unassembled WGS sequence"/>
</dbReference>